<organism evidence="2 3">
    <name type="scientific">Photobacterium galatheae</name>
    <dbReference type="NCBI Taxonomy" id="1654360"/>
    <lineage>
        <taxon>Bacteria</taxon>
        <taxon>Pseudomonadati</taxon>
        <taxon>Pseudomonadota</taxon>
        <taxon>Gammaproteobacteria</taxon>
        <taxon>Vibrionales</taxon>
        <taxon>Vibrionaceae</taxon>
        <taxon>Photobacterium</taxon>
    </lineage>
</organism>
<evidence type="ECO:0000313" key="3">
    <source>
        <dbReference type="Proteomes" id="UP000027192"/>
    </source>
</evidence>
<feature type="transmembrane region" description="Helical" evidence="1">
    <location>
        <begin position="143"/>
        <end position="162"/>
    </location>
</feature>
<dbReference type="RefSeq" id="WP_036753991.1">
    <property type="nucleotide sequence ID" value="NZ_JAGSGC010000004.1"/>
</dbReference>
<dbReference type="AlphaFoldDB" id="A0A066RUC3"/>
<evidence type="ECO:0000313" key="2">
    <source>
        <dbReference type="EMBL" id="KDM90993.1"/>
    </source>
</evidence>
<keyword evidence="1" id="KW-0812">Transmembrane</keyword>
<dbReference type="EMBL" id="JMIB01000027">
    <property type="protein sequence ID" value="KDM90993.1"/>
    <property type="molecule type" value="Genomic_DNA"/>
</dbReference>
<accession>A0A066RUC3</accession>
<gene>
    <name evidence="2" type="ORF">EA58_14675</name>
</gene>
<feature type="transmembrane region" description="Helical" evidence="1">
    <location>
        <begin position="174"/>
        <end position="193"/>
    </location>
</feature>
<dbReference type="Proteomes" id="UP000027192">
    <property type="component" value="Unassembled WGS sequence"/>
</dbReference>
<feature type="transmembrane region" description="Helical" evidence="1">
    <location>
        <begin position="21"/>
        <end position="42"/>
    </location>
</feature>
<keyword evidence="1" id="KW-0472">Membrane</keyword>
<evidence type="ECO:0000256" key="1">
    <source>
        <dbReference type="SAM" id="Phobius"/>
    </source>
</evidence>
<sequence length="402" mass="45076">MIQTTNLNSTEERLKKAIQQAAVSTFSTPILIAIFFFSLNFFHDDGNLDFSTCYWVVFAFALCSMSDFFDYYTRLRSPHPIDFISVAKKLKTFKHRSPVPSLSILKQLAMISLTITILSDLASKYLIESVIVDSIPAQEINEIALMVSLIATIVIAVASIVSQPSHHDVGIQNVKLELLLVATLLLLGLTSIININKNYAVVQFENHVKNQKDSRNIRVSHTITGDYLPSELLAPTIYGNEQLAAKLLSSLHADDFKKHPDLARVIAQALYANAHINIEADKKAQTKHRRFPNATQYHAKDESVLRMFIEGDIQGFTKESVKIIQESSLQTAPNGSYAVSLLLHLIDAEFIQVNGIQPNTKSRASTEIEAETRGQDIEKLLELHEFLTQPDTKYHVDNLKNK</sequence>
<name>A0A066RUC3_9GAMM</name>
<proteinExistence type="predicted"/>
<reference evidence="2 3" key="1">
    <citation type="submission" date="2014-04" db="EMBL/GenBank/DDBJ databases">
        <title>Draft genome sequence of Photobacterium halotolerans S2753: a solonamide, ngercheumicin and holomycin producer.</title>
        <authorList>
            <person name="Machado H.R."/>
            <person name="Gram L."/>
        </authorList>
    </citation>
    <scope>NUCLEOTIDE SEQUENCE [LARGE SCALE GENOMIC DNA]</scope>
    <source>
        <strain evidence="2 3">S2753</strain>
    </source>
</reference>
<protein>
    <submittedName>
        <fullName evidence="2">Uncharacterized protein</fullName>
    </submittedName>
</protein>
<keyword evidence="1" id="KW-1133">Transmembrane helix</keyword>
<feature type="transmembrane region" description="Helical" evidence="1">
    <location>
        <begin position="54"/>
        <end position="72"/>
    </location>
</feature>
<keyword evidence="3" id="KW-1185">Reference proteome</keyword>
<comment type="caution">
    <text evidence="2">The sequence shown here is derived from an EMBL/GenBank/DDBJ whole genome shotgun (WGS) entry which is preliminary data.</text>
</comment>